<dbReference type="GO" id="GO:1902600">
    <property type="term" value="P:proton transmembrane transport"/>
    <property type="evidence" value="ECO:0007669"/>
    <property type="project" value="UniProtKB-KW"/>
</dbReference>
<sequence length="207" mass="23338">MLDLRKSQKLEMVKYLNIDKARYRLEAEIGKSPPLSDEELYLELRHKAAAITNNQAAANSNAHSKEAIVLPPWVALAIWLRPGVWDFIRVNDSFPHIIITPDTSIAIYMSWLPTLEVIREIKVPVVFSNYCDEASLLAVSYISSVMGTAPKIQVHLVPTHAALFRSSLYGAQLFYLGLTMGITYSSLRHKLEIEKLSKSLKQSEDLV</sequence>
<reference evidence="10" key="1">
    <citation type="submission" date="2020-07" db="EMBL/GenBank/DDBJ databases">
        <title>Ethylene signaling mediates host invasion by parasitic plants.</title>
        <authorList>
            <person name="Yoshida S."/>
        </authorList>
    </citation>
    <scope>NUCLEOTIDE SEQUENCE</scope>
    <source>
        <strain evidence="10">Okayama</strain>
    </source>
</reference>
<dbReference type="PANTHER" id="PTHR33650">
    <property type="entry name" value="CHLOROPLAST ENVELOPE MEMBRANE PROTEIN-RELATED"/>
    <property type="match status" value="1"/>
</dbReference>
<evidence type="ECO:0000256" key="7">
    <source>
        <dbReference type="ARBA" id="ARBA00023136"/>
    </source>
</evidence>
<name>A0A830CX40_9LAMI</name>
<organism evidence="10 11">
    <name type="scientific">Phtheirospermum japonicum</name>
    <dbReference type="NCBI Taxonomy" id="374723"/>
    <lineage>
        <taxon>Eukaryota</taxon>
        <taxon>Viridiplantae</taxon>
        <taxon>Streptophyta</taxon>
        <taxon>Embryophyta</taxon>
        <taxon>Tracheophyta</taxon>
        <taxon>Spermatophyta</taxon>
        <taxon>Magnoliopsida</taxon>
        <taxon>eudicotyledons</taxon>
        <taxon>Gunneridae</taxon>
        <taxon>Pentapetalae</taxon>
        <taxon>asterids</taxon>
        <taxon>lamiids</taxon>
        <taxon>Lamiales</taxon>
        <taxon>Orobanchaceae</taxon>
        <taxon>Orobanchaceae incertae sedis</taxon>
        <taxon>Phtheirospermum</taxon>
    </lineage>
</organism>
<dbReference type="Pfam" id="PF24861">
    <property type="entry name" value="SUS_N"/>
    <property type="match status" value="1"/>
</dbReference>
<dbReference type="OrthoDB" id="5282002at2759"/>
<dbReference type="InterPro" id="IPR056735">
    <property type="entry name" value="SUS_N"/>
</dbReference>
<protein>
    <submittedName>
        <fullName evidence="10">Sucrose synthase</fullName>
    </submittedName>
</protein>
<evidence type="ECO:0000313" key="11">
    <source>
        <dbReference type="Proteomes" id="UP000653305"/>
    </source>
</evidence>
<evidence type="ECO:0000256" key="3">
    <source>
        <dbReference type="ARBA" id="ARBA00022692"/>
    </source>
</evidence>
<evidence type="ECO:0000256" key="6">
    <source>
        <dbReference type="ARBA" id="ARBA00023065"/>
    </source>
</evidence>
<dbReference type="InterPro" id="IPR004282">
    <property type="entry name" value="CemA"/>
</dbReference>
<keyword evidence="7" id="KW-0472">Membrane</keyword>
<comment type="caution">
    <text evidence="10">The sequence shown here is derived from an EMBL/GenBank/DDBJ whole genome shotgun (WGS) entry which is preliminary data.</text>
</comment>
<keyword evidence="5" id="KW-1133">Transmembrane helix</keyword>
<comment type="subcellular location">
    <subcellularLocation>
        <location evidence="1">Membrane</location>
        <topology evidence="1">Multi-pass membrane protein</topology>
    </subcellularLocation>
</comment>
<keyword evidence="3" id="KW-0812">Transmembrane</keyword>
<evidence type="ECO:0000313" key="10">
    <source>
        <dbReference type="EMBL" id="GFQ02883.1"/>
    </source>
</evidence>
<dbReference type="EMBL" id="BMAC01000782">
    <property type="protein sequence ID" value="GFQ02883.1"/>
    <property type="molecule type" value="Genomic_DNA"/>
</dbReference>
<dbReference type="GO" id="GO:0016020">
    <property type="term" value="C:membrane"/>
    <property type="evidence" value="ECO:0007669"/>
    <property type="project" value="UniProtKB-SubCell"/>
</dbReference>
<evidence type="ECO:0000256" key="4">
    <source>
        <dbReference type="ARBA" id="ARBA00022781"/>
    </source>
</evidence>
<dbReference type="Proteomes" id="UP000653305">
    <property type="component" value="Unassembled WGS sequence"/>
</dbReference>
<proteinExistence type="inferred from homology"/>
<comment type="similarity">
    <text evidence="8">Belongs to the CemA family.</text>
</comment>
<evidence type="ECO:0000259" key="9">
    <source>
        <dbReference type="Pfam" id="PF24861"/>
    </source>
</evidence>
<gene>
    <name evidence="10" type="ORF">PHJA_002432100</name>
</gene>
<keyword evidence="4" id="KW-0375">Hydrogen ion transport</keyword>
<dbReference type="PANTHER" id="PTHR33650:SF1">
    <property type="entry name" value="CHLOROPLAST ENVELOPE MEMBRANE PROTEIN"/>
    <property type="match status" value="1"/>
</dbReference>
<dbReference type="AlphaFoldDB" id="A0A830CX40"/>
<evidence type="ECO:0000256" key="2">
    <source>
        <dbReference type="ARBA" id="ARBA00022448"/>
    </source>
</evidence>
<accession>A0A830CX40</accession>
<keyword evidence="11" id="KW-1185">Reference proteome</keyword>
<dbReference type="Gene3D" id="3.10.450.330">
    <property type="match status" value="1"/>
</dbReference>
<evidence type="ECO:0000256" key="1">
    <source>
        <dbReference type="ARBA" id="ARBA00004141"/>
    </source>
</evidence>
<keyword evidence="2" id="KW-0813">Transport</keyword>
<evidence type="ECO:0000256" key="5">
    <source>
        <dbReference type="ARBA" id="ARBA00022989"/>
    </source>
</evidence>
<evidence type="ECO:0000256" key="8">
    <source>
        <dbReference type="ARBA" id="ARBA00043980"/>
    </source>
</evidence>
<keyword evidence="6" id="KW-0406">Ion transport</keyword>
<feature type="domain" description="Sucrose synthase N-terminal" evidence="9">
    <location>
        <begin position="62"/>
        <end position="91"/>
    </location>
</feature>